<dbReference type="CDD" id="cd05157">
    <property type="entry name" value="ETNK_euk"/>
    <property type="match status" value="1"/>
</dbReference>
<dbReference type="GO" id="GO:0006646">
    <property type="term" value="P:phosphatidylethanolamine biosynthetic process"/>
    <property type="evidence" value="ECO:0007669"/>
    <property type="project" value="TreeGrafter"/>
</dbReference>
<comment type="caution">
    <text evidence="2">The sequence shown here is derived from an EMBL/GenBank/DDBJ whole genome shotgun (WGS) entry which is preliminary data.</text>
</comment>
<accession>A0A068S2H6</accession>
<evidence type="ECO:0000313" key="2">
    <source>
        <dbReference type="EMBL" id="CDH56022.1"/>
    </source>
</evidence>
<dbReference type="GO" id="GO:0004305">
    <property type="term" value="F:ethanolamine kinase activity"/>
    <property type="evidence" value="ECO:0007669"/>
    <property type="project" value="TreeGrafter"/>
</dbReference>
<dbReference type="STRING" id="1263082.A0A068S2H6"/>
<dbReference type="GO" id="GO:0004103">
    <property type="term" value="F:choline kinase activity"/>
    <property type="evidence" value="ECO:0007669"/>
    <property type="project" value="TreeGrafter"/>
</dbReference>
<dbReference type="Gene3D" id="3.30.200.20">
    <property type="entry name" value="Phosphorylase Kinase, domain 1"/>
    <property type="match status" value="1"/>
</dbReference>
<dbReference type="SUPFAM" id="SSF56112">
    <property type="entry name" value="Protein kinase-like (PK-like)"/>
    <property type="match status" value="1"/>
</dbReference>
<keyword evidence="3" id="KW-1185">Reference proteome</keyword>
<dbReference type="PANTHER" id="PTHR22603">
    <property type="entry name" value="CHOLINE/ETHANOALAMINE KINASE"/>
    <property type="match status" value="1"/>
</dbReference>
<dbReference type="Proteomes" id="UP000027586">
    <property type="component" value="Unassembled WGS sequence"/>
</dbReference>
<dbReference type="Gene3D" id="3.90.1200.10">
    <property type="match status" value="1"/>
</dbReference>
<organism evidence="2 3">
    <name type="scientific">Lichtheimia corymbifera JMRC:FSU:9682</name>
    <dbReference type="NCBI Taxonomy" id="1263082"/>
    <lineage>
        <taxon>Eukaryota</taxon>
        <taxon>Fungi</taxon>
        <taxon>Fungi incertae sedis</taxon>
        <taxon>Mucoromycota</taxon>
        <taxon>Mucoromycotina</taxon>
        <taxon>Mucoromycetes</taxon>
        <taxon>Mucorales</taxon>
        <taxon>Lichtheimiaceae</taxon>
        <taxon>Lichtheimia</taxon>
    </lineage>
</organism>
<dbReference type="InterPro" id="IPR011009">
    <property type="entry name" value="Kinase-like_dom_sf"/>
</dbReference>
<comment type="similarity">
    <text evidence="1">Belongs to the choline/ethanolamine kinase family.</text>
</comment>
<dbReference type="EMBL" id="CBTN010000034">
    <property type="protein sequence ID" value="CDH56022.1"/>
    <property type="molecule type" value="Genomic_DNA"/>
</dbReference>
<sequence>MGAQQKRRIPGVMAPSVRSASSPALIVPPTADSDAKIDFSVDIEGVPSCQDVIDLLKLKEKKALYDCVINVCRKVLPGWEQVQEIEFDRVSGAMTNAVYFLDSPGKSRVLLRVYGVGADNLVDRKRELAWLSRLSQVSNNASPQLLATFGNGRFEEYLDSTTLTHAELSDPTTSCQIAQALRQLHSLADDYPPPTNSKGVPFVEIWRNITQWYTAIRELMNQDTWKAKFKDFDIESLPAEIEHCKAVMERFPSPTVFGHNDTQYGNVLRLTETGELVIVDFDYVGYNPLAYDLGNHLCEWMYNYHGDHPAEPIPEYFPSKEQRLRFLNAYIGDKPIPEHPSVEELDQCVLAWTVAVHLQWALWGVIQYSQSEIDYDYHLYAKARFDIFRKQLANYP</sequence>
<dbReference type="AlphaFoldDB" id="A0A068S2H6"/>
<proteinExistence type="inferred from homology"/>
<reference evidence="2" key="1">
    <citation type="submission" date="2013-08" db="EMBL/GenBank/DDBJ databases">
        <title>Gene expansion shapes genome architecture in the human pathogen Lichtheimia corymbifera: an evolutionary genomics analysis in the ancient terrestrial Mucorales (Mucoromycotina).</title>
        <authorList>
            <person name="Schwartze V.U."/>
            <person name="Winter S."/>
            <person name="Shelest E."/>
            <person name="Marcet-Houben M."/>
            <person name="Horn F."/>
            <person name="Wehner S."/>
            <person name="Hoffmann K."/>
            <person name="Riege K."/>
            <person name="Sammeth M."/>
            <person name="Nowrousian M."/>
            <person name="Valiante V."/>
            <person name="Linde J."/>
            <person name="Jacobsen I.D."/>
            <person name="Marz M."/>
            <person name="Brakhage A.A."/>
            <person name="Gabaldon T."/>
            <person name="Bocker S."/>
            <person name="Voigt K."/>
        </authorList>
    </citation>
    <scope>NUCLEOTIDE SEQUENCE [LARGE SCALE GENOMIC DNA]</scope>
    <source>
        <strain evidence="2">FSU 9682</strain>
    </source>
</reference>
<dbReference type="OrthoDB" id="10267235at2759"/>
<evidence type="ECO:0000256" key="1">
    <source>
        <dbReference type="ARBA" id="ARBA00038211"/>
    </source>
</evidence>
<protein>
    <submittedName>
        <fullName evidence="2">Choline ethanolamine</fullName>
    </submittedName>
</protein>
<gene>
    <name evidence="2" type="ORF">LCOR_07111.1</name>
</gene>
<evidence type="ECO:0000313" key="3">
    <source>
        <dbReference type="Proteomes" id="UP000027586"/>
    </source>
</evidence>
<dbReference type="Pfam" id="PF01633">
    <property type="entry name" value="Choline_kinase"/>
    <property type="match status" value="1"/>
</dbReference>
<dbReference type="PANTHER" id="PTHR22603:SF93">
    <property type="entry name" value="RE24176P"/>
    <property type="match status" value="1"/>
</dbReference>
<name>A0A068S2H6_9FUNG</name>
<dbReference type="VEuPathDB" id="FungiDB:LCOR_07111.1"/>
<dbReference type="GO" id="GO:0005737">
    <property type="term" value="C:cytoplasm"/>
    <property type="evidence" value="ECO:0007669"/>
    <property type="project" value="TreeGrafter"/>
</dbReference>